<feature type="region of interest" description="Disordered" evidence="1">
    <location>
        <begin position="1"/>
        <end position="24"/>
    </location>
</feature>
<reference evidence="2" key="1">
    <citation type="submission" date="2014-09" db="EMBL/GenBank/DDBJ databases">
        <authorList>
            <person name="Magalhaes I.L.F."/>
            <person name="Oliveira U."/>
            <person name="Santos F.R."/>
            <person name="Vidigal T.H.D.A."/>
            <person name="Brescovit A.D."/>
            <person name="Santos A.J."/>
        </authorList>
    </citation>
    <scope>NUCLEOTIDE SEQUENCE</scope>
    <source>
        <tissue evidence="2">Shoot tissue taken approximately 20 cm above the soil surface</tissue>
    </source>
</reference>
<protein>
    <submittedName>
        <fullName evidence="2">Uncharacterized protein</fullName>
    </submittedName>
</protein>
<evidence type="ECO:0000313" key="2">
    <source>
        <dbReference type="EMBL" id="JAD17882.1"/>
    </source>
</evidence>
<sequence length="49" mass="4830">MAGGGGVLPRVVGGRGAPGVGGRQGVADETVRGLVMLEVGESGPEVVRW</sequence>
<evidence type="ECO:0000256" key="1">
    <source>
        <dbReference type="SAM" id="MobiDB-lite"/>
    </source>
</evidence>
<organism evidence="2">
    <name type="scientific">Arundo donax</name>
    <name type="common">Giant reed</name>
    <name type="synonym">Donax arundinaceus</name>
    <dbReference type="NCBI Taxonomy" id="35708"/>
    <lineage>
        <taxon>Eukaryota</taxon>
        <taxon>Viridiplantae</taxon>
        <taxon>Streptophyta</taxon>
        <taxon>Embryophyta</taxon>
        <taxon>Tracheophyta</taxon>
        <taxon>Spermatophyta</taxon>
        <taxon>Magnoliopsida</taxon>
        <taxon>Liliopsida</taxon>
        <taxon>Poales</taxon>
        <taxon>Poaceae</taxon>
        <taxon>PACMAD clade</taxon>
        <taxon>Arundinoideae</taxon>
        <taxon>Arundineae</taxon>
        <taxon>Arundo</taxon>
    </lineage>
</organism>
<dbReference type="EMBL" id="GBRH01280013">
    <property type="protein sequence ID" value="JAD17882.1"/>
    <property type="molecule type" value="Transcribed_RNA"/>
</dbReference>
<dbReference type="AlphaFoldDB" id="A0A0A8Y2C4"/>
<reference evidence="2" key="2">
    <citation type="journal article" date="2015" name="Data Brief">
        <title>Shoot transcriptome of the giant reed, Arundo donax.</title>
        <authorList>
            <person name="Barrero R.A."/>
            <person name="Guerrero F.D."/>
            <person name="Moolhuijzen P."/>
            <person name="Goolsby J.A."/>
            <person name="Tidwell J."/>
            <person name="Bellgard S.E."/>
            <person name="Bellgard M.I."/>
        </authorList>
    </citation>
    <scope>NUCLEOTIDE SEQUENCE</scope>
    <source>
        <tissue evidence="2">Shoot tissue taken approximately 20 cm above the soil surface</tissue>
    </source>
</reference>
<accession>A0A0A8Y2C4</accession>
<proteinExistence type="predicted"/>
<name>A0A0A8Y2C4_ARUDO</name>